<dbReference type="PANTHER" id="PTHR33164">
    <property type="entry name" value="TRANSCRIPTIONAL REGULATOR, MARR FAMILY"/>
    <property type="match status" value="1"/>
</dbReference>
<gene>
    <name evidence="2" type="ORF">MSEDJ_32290</name>
</gene>
<sequence>MATRPRGSAIGELAGAAYALSAADARLRGRATRDPEALSLTHARALKSLADGPLTVGALAERVETTSAAVTQLVTGLERAGYVTRVRALSGDRRTATVALTSAGRARHAERQRHLDRALARITADLDLAQVRTAATVLTRLVHLYDEL</sequence>
<protein>
    <recommendedName>
        <fullName evidence="1">HTH marR-type domain-containing protein</fullName>
    </recommendedName>
</protein>
<reference evidence="2 3" key="1">
    <citation type="journal article" date="2019" name="Emerg. Microbes Infect.">
        <title>Comprehensive subspecies identification of 175 nontuberculous mycobacteria species based on 7547 genomic profiles.</title>
        <authorList>
            <person name="Matsumoto Y."/>
            <person name="Kinjo T."/>
            <person name="Motooka D."/>
            <person name="Nabeya D."/>
            <person name="Jung N."/>
            <person name="Uechi K."/>
            <person name="Horii T."/>
            <person name="Iida T."/>
            <person name="Fujita J."/>
            <person name="Nakamura S."/>
        </authorList>
    </citation>
    <scope>NUCLEOTIDE SEQUENCE [LARGE SCALE GENOMIC DNA]</scope>
    <source>
        <strain evidence="2 3">JCM 17899</strain>
    </source>
</reference>
<dbReference type="SUPFAM" id="SSF46785">
    <property type="entry name" value="Winged helix' DNA-binding domain"/>
    <property type="match status" value="1"/>
</dbReference>
<dbReference type="GO" id="GO:0003700">
    <property type="term" value="F:DNA-binding transcription factor activity"/>
    <property type="evidence" value="ECO:0007669"/>
    <property type="project" value="InterPro"/>
</dbReference>
<dbReference type="InterPro" id="IPR000835">
    <property type="entry name" value="HTH_MarR-typ"/>
</dbReference>
<dbReference type="InterPro" id="IPR039422">
    <property type="entry name" value="MarR/SlyA-like"/>
</dbReference>
<organism evidence="2 3">
    <name type="scientific">Mycolicibacterium sediminis</name>
    <dbReference type="NCBI Taxonomy" id="1286180"/>
    <lineage>
        <taxon>Bacteria</taxon>
        <taxon>Bacillati</taxon>
        <taxon>Actinomycetota</taxon>
        <taxon>Actinomycetes</taxon>
        <taxon>Mycobacteriales</taxon>
        <taxon>Mycobacteriaceae</taxon>
        <taxon>Mycolicibacterium</taxon>
    </lineage>
</organism>
<feature type="domain" description="HTH marR-type" evidence="1">
    <location>
        <begin position="6"/>
        <end position="143"/>
    </location>
</feature>
<dbReference type="AlphaFoldDB" id="A0A7I7QRX6"/>
<dbReference type="PANTHER" id="PTHR33164:SF43">
    <property type="entry name" value="HTH-TYPE TRANSCRIPTIONAL REPRESSOR YETL"/>
    <property type="match status" value="1"/>
</dbReference>
<dbReference type="Pfam" id="PF12802">
    <property type="entry name" value="MarR_2"/>
    <property type="match status" value="1"/>
</dbReference>
<proteinExistence type="predicted"/>
<dbReference type="Proteomes" id="UP000467193">
    <property type="component" value="Chromosome"/>
</dbReference>
<keyword evidence="3" id="KW-1185">Reference proteome</keyword>
<dbReference type="PROSITE" id="PS50995">
    <property type="entry name" value="HTH_MARR_2"/>
    <property type="match status" value="1"/>
</dbReference>
<dbReference type="InterPro" id="IPR036390">
    <property type="entry name" value="WH_DNA-bd_sf"/>
</dbReference>
<dbReference type="KEGG" id="msei:MSEDJ_32290"/>
<dbReference type="SMART" id="SM00347">
    <property type="entry name" value="HTH_MARR"/>
    <property type="match status" value="1"/>
</dbReference>
<evidence type="ECO:0000259" key="1">
    <source>
        <dbReference type="PROSITE" id="PS50995"/>
    </source>
</evidence>
<dbReference type="Gene3D" id="1.10.10.10">
    <property type="entry name" value="Winged helix-like DNA-binding domain superfamily/Winged helix DNA-binding domain"/>
    <property type="match status" value="1"/>
</dbReference>
<dbReference type="RefSeq" id="WP_163797933.1">
    <property type="nucleotide sequence ID" value="NZ_AP022588.1"/>
</dbReference>
<name>A0A7I7QRX6_9MYCO</name>
<accession>A0A7I7QRX6</accession>
<evidence type="ECO:0000313" key="3">
    <source>
        <dbReference type="Proteomes" id="UP000467193"/>
    </source>
</evidence>
<dbReference type="GO" id="GO:0006950">
    <property type="term" value="P:response to stress"/>
    <property type="evidence" value="ECO:0007669"/>
    <property type="project" value="TreeGrafter"/>
</dbReference>
<dbReference type="EMBL" id="AP022588">
    <property type="protein sequence ID" value="BBY29133.1"/>
    <property type="molecule type" value="Genomic_DNA"/>
</dbReference>
<dbReference type="InterPro" id="IPR036388">
    <property type="entry name" value="WH-like_DNA-bd_sf"/>
</dbReference>
<evidence type="ECO:0000313" key="2">
    <source>
        <dbReference type="EMBL" id="BBY29133.1"/>
    </source>
</evidence>